<dbReference type="PANTHER" id="PTHR42760">
    <property type="entry name" value="SHORT-CHAIN DEHYDROGENASES/REDUCTASES FAMILY MEMBER"/>
    <property type="match status" value="1"/>
</dbReference>
<protein>
    <submittedName>
        <fullName evidence="3">SDR family oxidoreductase</fullName>
    </submittedName>
</protein>
<evidence type="ECO:0000256" key="1">
    <source>
        <dbReference type="ARBA" id="ARBA00006484"/>
    </source>
</evidence>
<keyword evidence="4" id="KW-1185">Reference proteome</keyword>
<accession>A0ABT4UW99</accession>
<dbReference type="RefSeq" id="WP_270948064.1">
    <property type="nucleotide sequence ID" value="NZ_JAQGLA010000009.1"/>
</dbReference>
<evidence type="ECO:0000259" key="2">
    <source>
        <dbReference type="SMART" id="SM00822"/>
    </source>
</evidence>
<dbReference type="InterPro" id="IPR002347">
    <property type="entry name" value="SDR_fam"/>
</dbReference>
<feature type="domain" description="Ketoreductase" evidence="2">
    <location>
        <begin position="5"/>
        <end position="179"/>
    </location>
</feature>
<proteinExistence type="inferred from homology"/>
<dbReference type="PRINTS" id="PR00081">
    <property type="entry name" value="GDHRDH"/>
</dbReference>
<dbReference type="SUPFAM" id="SSF51735">
    <property type="entry name" value="NAD(P)-binding Rossmann-fold domains"/>
    <property type="match status" value="1"/>
</dbReference>
<comment type="caution">
    <text evidence="3">The sequence shown here is derived from an EMBL/GenBank/DDBJ whole genome shotgun (WGS) entry which is preliminary data.</text>
</comment>
<dbReference type="SMART" id="SM00822">
    <property type="entry name" value="PKS_KR"/>
    <property type="match status" value="1"/>
</dbReference>
<name>A0ABT4UW99_9PSEU</name>
<dbReference type="Proteomes" id="UP001210380">
    <property type="component" value="Unassembled WGS sequence"/>
</dbReference>
<dbReference type="PANTHER" id="PTHR42760:SF40">
    <property type="entry name" value="3-OXOACYL-[ACYL-CARRIER-PROTEIN] REDUCTASE, CHLOROPLASTIC"/>
    <property type="match status" value="1"/>
</dbReference>
<dbReference type="Pfam" id="PF13561">
    <property type="entry name" value="adh_short_C2"/>
    <property type="match status" value="1"/>
</dbReference>
<evidence type="ECO:0000313" key="4">
    <source>
        <dbReference type="Proteomes" id="UP001210380"/>
    </source>
</evidence>
<dbReference type="InterPro" id="IPR036291">
    <property type="entry name" value="NAD(P)-bd_dom_sf"/>
</dbReference>
<comment type="similarity">
    <text evidence="1">Belongs to the short-chain dehydrogenases/reductases (SDR) family.</text>
</comment>
<organism evidence="3 4">
    <name type="scientific">Saccharopolyspora oryzae</name>
    <dbReference type="NCBI Taxonomy" id="2997343"/>
    <lineage>
        <taxon>Bacteria</taxon>
        <taxon>Bacillati</taxon>
        <taxon>Actinomycetota</taxon>
        <taxon>Actinomycetes</taxon>
        <taxon>Pseudonocardiales</taxon>
        <taxon>Pseudonocardiaceae</taxon>
        <taxon>Saccharopolyspora</taxon>
    </lineage>
</organism>
<evidence type="ECO:0000313" key="3">
    <source>
        <dbReference type="EMBL" id="MDA3625486.1"/>
    </source>
</evidence>
<dbReference type="PRINTS" id="PR00080">
    <property type="entry name" value="SDRFAMILY"/>
</dbReference>
<dbReference type="EMBL" id="JAQGLA010000009">
    <property type="protein sequence ID" value="MDA3625486.1"/>
    <property type="molecule type" value="Genomic_DNA"/>
</dbReference>
<dbReference type="CDD" id="cd05233">
    <property type="entry name" value="SDR_c"/>
    <property type="match status" value="1"/>
</dbReference>
<dbReference type="InterPro" id="IPR057326">
    <property type="entry name" value="KR_dom"/>
</dbReference>
<gene>
    <name evidence="3" type="ORF">OU415_08560</name>
</gene>
<reference evidence="3 4" key="1">
    <citation type="submission" date="2022-11" db="EMBL/GenBank/DDBJ databases">
        <title>Draft genome sequence of Saccharopolyspora sp. WRP15-2 isolated from rhizosphere soils of wild rice in Thailand.</title>
        <authorList>
            <person name="Duangmal K."/>
            <person name="Kammanee S."/>
            <person name="Muangham S."/>
        </authorList>
    </citation>
    <scope>NUCLEOTIDE SEQUENCE [LARGE SCALE GENOMIC DNA]</scope>
    <source>
        <strain evidence="3 4">WRP15-2</strain>
    </source>
</reference>
<dbReference type="Gene3D" id="3.40.50.720">
    <property type="entry name" value="NAD(P)-binding Rossmann-like Domain"/>
    <property type="match status" value="1"/>
</dbReference>
<sequence>MTGGRVALVTGGAGALGAAIGEHLTGQAEVVLLADRDLDGAKERCANLTGIEACYLDVADETSVQALVEMVEQRFGRLDVIVNNAAVTAPRGMEALRRDDWERVMAVNVWGPTALCRQAVPLWSSTRTGGRVVNITSRTWLSGGPIAYTSSKAAVVGLTRSLALELAPLGVTVNAVAPSMVATPFTRANRSEEEYAAFEAKHLAMTPMQRFATPADIAHAVGYLASEAAGFVTGEVLHVCGGAQLAPSP</sequence>